<dbReference type="PANTHER" id="PTHR43765">
    <property type="entry name" value="2-DEHYDROPANTOATE 2-REDUCTASE-RELATED"/>
    <property type="match status" value="1"/>
</dbReference>
<dbReference type="OrthoDB" id="73846at2759"/>
<dbReference type="FunCoup" id="A0A0H2S015">
    <property type="interactions" value="236"/>
</dbReference>
<dbReference type="InterPro" id="IPR008927">
    <property type="entry name" value="6-PGluconate_DH-like_C_sf"/>
</dbReference>
<dbReference type="Pfam" id="PF08546">
    <property type="entry name" value="ApbA_C"/>
    <property type="match status" value="1"/>
</dbReference>
<dbReference type="InterPro" id="IPR013328">
    <property type="entry name" value="6PGD_dom2"/>
</dbReference>
<dbReference type="PANTHER" id="PTHR43765:SF2">
    <property type="entry name" value="2-DEHYDROPANTOATE 2-REDUCTASE"/>
    <property type="match status" value="1"/>
</dbReference>
<dbReference type="Pfam" id="PF02558">
    <property type="entry name" value="ApbA"/>
    <property type="match status" value="1"/>
</dbReference>
<dbReference type="Proteomes" id="UP000053477">
    <property type="component" value="Unassembled WGS sequence"/>
</dbReference>
<dbReference type="STRING" id="27342.A0A0H2S015"/>
<dbReference type="InterPro" id="IPR013332">
    <property type="entry name" value="KPR_N"/>
</dbReference>
<reference evidence="6 7" key="1">
    <citation type="submission" date="2015-04" db="EMBL/GenBank/DDBJ databases">
        <title>Complete genome sequence of Schizopora paradoxa KUC8140, a cosmopolitan wood degrader in East Asia.</title>
        <authorList>
            <consortium name="DOE Joint Genome Institute"/>
            <person name="Min B."/>
            <person name="Park H."/>
            <person name="Jang Y."/>
            <person name="Kim J.-J."/>
            <person name="Kim K.H."/>
            <person name="Pangilinan J."/>
            <person name="Lipzen A."/>
            <person name="Riley R."/>
            <person name="Grigoriev I.V."/>
            <person name="Spatafora J.W."/>
            <person name="Choi I.-G."/>
        </authorList>
    </citation>
    <scope>NUCLEOTIDE SEQUENCE [LARGE SCALE GENOMIC DNA]</scope>
    <source>
        <strain evidence="6 7">KUC8140</strain>
    </source>
</reference>
<protein>
    <recommendedName>
        <fullName evidence="8">2-dehydropantoate 2-reductase</fullName>
    </recommendedName>
</protein>
<dbReference type="Gene3D" id="3.40.50.720">
    <property type="entry name" value="NAD(P)-binding Rossmann-like Domain"/>
    <property type="match status" value="1"/>
</dbReference>
<evidence type="ECO:0000256" key="3">
    <source>
        <dbReference type="ARBA" id="ARBA00023002"/>
    </source>
</evidence>
<keyword evidence="7" id="KW-1185">Reference proteome</keyword>
<comment type="similarity">
    <text evidence="1">Belongs to the ketopantoate reductase family.</text>
</comment>
<evidence type="ECO:0000313" key="6">
    <source>
        <dbReference type="EMBL" id="KLO15073.1"/>
    </source>
</evidence>
<dbReference type="EMBL" id="KQ085935">
    <property type="protein sequence ID" value="KLO15073.1"/>
    <property type="molecule type" value="Genomic_DNA"/>
</dbReference>
<dbReference type="InterPro" id="IPR036291">
    <property type="entry name" value="NAD(P)-bd_dom_sf"/>
</dbReference>
<name>A0A0H2S015_9AGAM</name>
<sequence length="378" mass="42470">MAVARRAKEKEIIIERDGCASKVSGFQTGFTSDKPDPITNLVFNERGVLRLPTRTDQGAASANLPENTRRREQQPTIESLFVTCKAFSTIPALQQIRHRLRPQSTVVLCQNGGLGVYEQLLYQVFPNPDERPHFVLVSNTHGAFLRHPPMHIVHAGVGALRYGIVPDGRRDFEKSLSDANIRPALRRLNVDDIVSDEEDPLRDHYLSLRNTITVLQSLSELHPQWESYDRLQTTLRQKLVVNSVVNPITMLMGCRNGELYGNPSIDRLIVKICSEATSVFEAEAKARAMLNGTEVVPIPQELKTKNLVDECRRVIKLTAGNISSMLADQRRGHTDTEIDFFNGYLLGLGRRHNLFMPVNSTVVDMVKIRSSIPIDSKL</sequence>
<proteinExistence type="inferred from homology"/>
<feature type="domain" description="Ketopantoate reductase C-terminal" evidence="5">
    <location>
        <begin position="232"/>
        <end position="367"/>
    </location>
</feature>
<dbReference type="InterPro" id="IPR013752">
    <property type="entry name" value="KPA_reductase"/>
</dbReference>
<dbReference type="GO" id="GO:0005739">
    <property type="term" value="C:mitochondrion"/>
    <property type="evidence" value="ECO:0007669"/>
    <property type="project" value="TreeGrafter"/>
</dbReference>
<dbReference type="AlphaFoldDB" id="A0A0H2S015"/>
<evidence type="ECO:0000259" key="4">
    <source>
        <dbReference type="Pfam" id="PF02558"/>
    </source>
</evidence>
<keyword evidence="3" id="KW-0560">Oxidoreductase</keyword>
<dbReference type="InParanoid" id="A0A0H2S015"/>
<dbReference type="SUPFAM" id="SSF48179">
    <property type="entry name" value="6-phosphogluconate dehydrogenase C-terminal domain-like"/>
    <property type="match status" value="1"/>
</dbReference>
<dbReference type="GO" id="GO:0008677">
    <property type="term" value="F:2-dehydropantoate 2-reductase activity"/>
    <property type="evidence" value="ECO:0007669"/>
    <property type="project" value="TreeGrafter"/>
</dbReference>
<keyword evidence="2" id="KW-0521">NADP</keyword>
<dbReference type="GO" id="GO:0050661">
    <property type="term" value="F:NADP binding"/>
    <property type="evidence" value="ECO:0007669"/>
    <property type="project" value="TreeGrafter"/>
</dbReference>
<evidence type="ECO:0000256" key="2">
    <source>
        <dbReference type="ARBA" id="ARBA00022857"/>
    </source>
</evidence>
<feature type="domain" description="Ketopantoate reductase N-terminal" evidence="4">
    <location>
        <begin position="58"/>
        <end position="165"/>
    </location>
</feature>
<dbReference type="Gene3D" id="1.10.1040.10">
    <property type="entry name" value="N-(1-d-carboxylethyl)-l-norvaline Dehydrogenase, domain 2"/>
    <property type="match status" value="1"/>
</dbReference>
<gene>
    <name evidence="6" type="ORF">SCHPADRAFT_902792</name>
</gene>
<dbReference type="SUPFAM" id="SSF51735">
    <property type="entry name" value="NAD(P)-binding Rossmann-fold domains"/>
    <property type="match status" value="1"/>
</dbReference>
<evidence type="ECO:0008006" key="8">
    <source>
        <dbReference type="Google" id="ProtNLM"/>
    </source>
</evidence>
<evidence type="ECO:0000259" key="5">
    <source>
        <dbReference type="Pfam" id="PF08546"/>
    </source>
</evidence>
<evidence type="ECO:0000313" key="7">
    <source>
        <dbReference type="Proteomes" id="UP000053477"/>
    </source>
</evidence>
<dbReference type="InterPro" id="IPR050838">
    <property type="entry name" value="Ketopantoate_reductase"/>
</dbReference>
<evidence type="ECO:0000256" key="1">
    <source>
        <dbReference type="ARBA" id="ARBA00007870"/>
    </source>
</evidence>
<accession>A0A0H2S015</accession>
<organism evidence="6 7">
    <name type="scientific">Schizopora paradoxa</name>
    <dbReference type="NCBI Taxonomy" id="27342"/>
    <lineage>
        <taxon>Eukaryota</taxon>
        <taxon>Fungi</taxon>
        <taxon>Dikarya</taxon>
        <taxon>Basidiomycota</taxon>
        <taxon>Agaricomycotina</taxon>
        <taxon>Agaricomycetes</taxon>
        <taxon>Hymenochaetales</taxon>
        <taxon>Schizoporaceae</taxon>
        <taxon>Schizopora</taxon>
    </lineage>
</organism>